<dbReference type="InterPro" id="IPR035965">
    <property type="entry name" value="PAS-like_dom_sf"/>
</dbReference>
<dbReference type="PROSITE" id="PS50887">
    <property type="entry name" value="GGDEF"/>
    <property type="match status" value="1"/>
</dbReference>
<dbReference type="GO" id="GO:0016301">
    <property type="term" value="F:kinase activity"/>
    <property type="evidence" value="ECO:0007669"/>
    <property type="project" value="UniProtKB-KW"/>
</dbReference>
<dbReference type="KEGG" id="ddf:DEFDS_1853"/>
<dbReference type="InterPro" id="IPR001633">
    <property type="entry name" value="EAL_dom"/>
</dbReference>
<dbReference type="STRING" id="639282.DEFDS_1853"/>
<gene>
    <name evidence="4" type="ordered locus">DEFDS_1853</name>
</gene>
<feature type="domain" description="GGDEF" evidence="3">
    <location>
        <begin position="542"/>
        <end position="673"/>
    </location>
</feature>
<proteinExistence type="predicted"/>
<evidence type="ECO:0000259" key="1">
    <source>
        <dbReference type="PROSITE" id="PS50112"/>
    </source>
</evidence>
<dbReference type="SUPFAM" id="SSF55073">
    <property type="entry name" value="Nucleotide cyclase"/>
    <property type="match status" value="1"/>
</dbReference>
<protein>
    <submittedName>
        <fullName evidence="4">Signal transduction sensor histidine kinase/response regulator</fullName>
    </submittedName>
</protein>
<dbReference type="OrthoDB" id="9759607at2"/>
<dbReference type="InterPro" id="IPR035919">
    <property type="entry name" value="EAL_sf"/>
</dbReference>
<dbReference type="SUPFAM" id="SSF141868">
    <property type="entry name" value="EAL domain-like"/>
    <property type="match status" value="1"/>
</dbReference>
<evidence type="ECO:0000313" key="5">
    <source>
        <dbReference type="Proteomes" id="UP000001520"/>
    </source>
</evidence>
<dbReference type="SMART" id="SM00052">
    <property type="entry name" value="EAL"/>
    <property type="match status" value="1"/>
</dbReference>
<dbReference type="InterPro" id="IPR029787">
    <property type="entry name" value="Nucleotide_cyclase"/>
</dbReference>
<feature type="domain" description="EAL" evidence="2">
    <location>
        <begin position="682"/>
        <end position="930"/>
    </location>
</feature>
<dbReference type="SMART" id="SM00267">
    <property type="entry name" value="GGDEF"/>
    <property type="match status" value="1"/>
</dbReference>
<dbReference type="InterPro" id="IPR000014">
    <property type="entry name" value="PAS"/>
</dbReference>
<name>D3P9B8_DEFDS</name>
<dbReference type="SUPFAM" id="SSF55785">
    <property type="entry name" value="PYP-like sensor domain (PAS domain)"/>
    <property type="match status" value="2"/>
</dbReference>
<dbReference type="HOGENOM" id="CLU_000445_70_34_0"/>
<dbReference type="EMBL" id="AP011529">
    <property type="protein sequence ID" value="BAI81308.1"/>
    <property type="molecule type" value="Genomic_DNA"/>
</dbReference>
<dbReference type="Proteomes" id="UP000001520">
    <property type="component" value="Chromosome"/>
</dbReference>
<dbReference type="CDD" id="cd00130">
    <property type="entry name" value="PAS"/>
    <property type="match status" value="1"/>
</dbReference>
<dbReference type="NCBIfam" id="TIGR00229">
    <property type="entry name" value="sensory_box"/>
    <property type="match status" value="2"/>
</dbReference>
<dbReference type="InterPro" id="IPR029016">
    <property type="entry name" value="GAF-like_dom_sf"/>
</dbReference>
<sequence length="930" mass="108348">MFKKLMFCNLLKRISFKDDEKFFIKIKHIFCNFDEKPDIDLINNNKEIINNYKKMLSGDLTYFIYQLPSETNLILYSSLLKRDESEIETVEFLIVAESELVGIVNGLINNKYIGLIIYQDDKIKFVDKGFEYITGYSFKEVKEKRLSTFFHDYAKESIKYLSILRQKGKNIEQHFSHIPFLAKSGFYKYLNLYDSTIDFLGDKAGCMIFLDVTEEKYLNDVNRIQLGLNKIFSKIKFKKDLFKGICDFLVSLPDIRFAWIGEVKKDGVYPIFYSGYNEGYIKVLKLKLNDPEISKGPTISSIKRGNISVNPNTKENPAVLLWRDEMVKRRFFSSCAIPIKYEDEYKYVVNMYAGEPYYFNEKVVEALKSLQEDISDFLVKLDELEFKEYLYKAIENSHDWVMITDINGKIEYINKAFEIISGYSKDEIIGKTPSIFKSGLYDSEFYKRLWDTILNGEVFNGVVINKKKNGEFFQLDHTIVPIKIDGKVTKFVSIAKDITKEVTLEEEIKRFKYFDTLTNLYNRKGFILETKKAIEKFGMLKGVKVICLIDIHSFSYLNEVYGFKTCDELLKKYGETLKSTFYNTDIVARVSSDEFAIFLMINKEEELTHILDKLFEINANPMKIRDDLKIKIDINVGVKILSDLDVEDALSKAELSAKLAKKEGANTFRIYNEEINKRISQHYNTLQLVLDAIKNRWFVFHLQPIYNVKDLDIIGFEALIRINHPEKGVIYPNVFIDLVENSHLLEEFETHLFQMIIDYLNKMNFSDKNYEISINVSVNSFKKGLIEKYVKIIPEHMRNNINIEITERVFAEDNEKIINILNKVKESGFKIEIDDFGTGYSSLSYMERIPADIIKIDMSFTQKLESCFRTKAIVKTIIQLAQNLGLKTIAEGVETKEQFEILKSLGCDYVQGYYFSKPLPLDKIVPLICG</sequence>
<dbReference type="RefSeq" id="WP_013008553.1">
    <property type="nucleotide sequence ID" value="NC_013939.1"/>
</dbReference>
<organism evidence="4 5">
    <name type="scientific">Deferribacter desulfuricans (strain DSM 14783 / JCM 11476 / NBRC 101012 / SSM1)</name>
    <dbReference type="NCBI Taxonomy" id="639282"/>
    <lineage>
        <taxon>Bacteria</taxon>
        <taxon>Pseudomonadati</taxon>
        <taxon>Deferribacterota</taxon>
        <taxon>Deferribacteres</taxon>
        <taxon>Deferribacterales</taxon>
        <taxon>Deferribacteraceae</taxon>
        <taxon>Deferribacter</taxon>
    </lineage>
</organism>
<keyword evidence="5" id="KW-1185">Reference proteome</keyword>
<dbReference type="AlphaFoldDB" id="D3P9B8"/>
<evidence type="ECO:0000259" key="3">
    <source>
        <dbReference type="PROSITE" id="PS50887"/>
    </source>
</evidence>
<dbReference type="Gene3D" id="3.20.20.450">
    <property type="entry name" value="EAL domain"/>
    <property type="match status" value="1"/>
</dbReference>
<dbReference type="InterPro" id="IPR052155">
    <property type="entry name" value="Biofilm_reg_signaling"/>
</dbReference>
<dbReference type="Gene3D" id="3.30.70.270">
    <property type="match status" value="1"/>
</dbReference>
<dbReference type="PROSITE" id="PS50883">
    <property type="entry name" value="EAL"/>
    <property type="match status" value="1"/>
</dbReference>
<dbReference type="PROSITE" id="PS50112">
    <property type="entry name" value="PAS"/>
    <property type="match status" value="1"/>
</dbReference>
<evidence type="ECO:0000313" key="4">
    <source>
        <dbReference type="EMBL" id="BAI81308.1"/>
    </source>
</evidence>
<dbReference type="Pfam" id="PF13426">
    <property type="entry name" value="PAS_9"/>
    <property type="match status" value="2"/>
</dbReference>
<dbReference type="eggNOG" id="COG2199">
    <property type="taxonomic scope" value="Bacteria"/>
</dbReference>
<dbReference type="Gene3D" id="3.30.450.20">
    <property type="entry name" value="PAS domain"/>
    <property type="match status" value="2"/>
</dbReference>
<accession>D3P9B8</accession>
<reference evidence="4 5" key="1">
    <citation type="journal article" date="2010" name="DNA Res.">
        <title>Bacterial lifestyle in a deep-sea hydrothermal vent chimney revealed by the genome sequence of the thermophilic bacterium Deferribacter desulfuricans SSM1.</title>
        <authorList>
            <person name="Takaki Y."/>
            <person name="Shimamura S."/>
            <person name="Nakagawa S."/>
            <person name="Fukuhara Y."/>
            <person name="Horikawa H."/>
            <person name="Ankai A."/>
            <person name="Harada T."/>
            <person name="Hosoyama A."/>
            <person name="Oguchi A."/>
            <person name="Fukui S."/>
            <person name="Fujita N."/>
            <person name="Takami H."/>
            <person name="Takai K."/>
        </authorList>
    </citation>
    <scope>NUCLEOTIDE SEQUENCE [LARGE SCALE GENOMIC DNA]</scope>
    <source>
        <strain evidence="5">DSM 14783 / JCM 11476 / NBRC 101012 / SSM1</strain>
    </source>
</reference>
<dbReference type="Gene3D" id="3.30.450.40">
    <property type="match status" value="1"/>
</dbReference>
<dbReference type="CDD" id="cd01948">
    <property type="entry name" value="EAL"/>
    <property type="match status" value="1"/>
</dbReference>
<keyword evidence="4" id="KW-0418">Kinase</keyword>
<dbReference type="CDD" id="cd01949">
    <property type="entry name" value="GGDEF"/>
    <property type="match status" value="1"/>
</dbReference>
<dbReference type="PANTHER" id="PTHR44757:SF2">
    <property type="entry name" value="BIOFILM ARCHITECTURE MAINTENANCE PROTEIN MBAA"/>
    <property type="match status" value="1"/>
</dbReference>
<dbReference type="Pfam" id="PF00990">
    <property type="entry name" value="GGDEF"/>
    <property type="match status" value="1"/>
</dbReference>
<dbReference type="InterPro" id="IPR043128">
    <property type="entry name" value="Rev_trsase/Diguanyl_cyclase"/>
</dbReference>
<keyword evidence="4" id="KW-0808">Transferase</keyword>
<dbReference type="NCBIfam" id="TIGR00254">
    <property type="entry name" value="GGDEF"/>
    <property type="match status" value="1"/>
</dbReference>
<dbReference type="InterPro" id="IPR000160">
    <property type="entry name" value="GGDEF_dom"/>
</dbReference>
<evidence type="ECO:0000259" key="2">
    <source>
        <dbReference type="PROSITE" id="PS50883"/>
    </source>
</evidence>
<dbReference type="SUPFAM" id="SSF55781">
    <property type="entry name" value="GAF domain-like"/>
    <property type="match status" value="1"/>
</dbReference>
<dbReference type="PANTHER" id="PTHR44757">
    <property type="entry name" value="DIGUANYLATE CYCLASE DGCP"/>
    <property type="match status" value="1"/>
</dbReference>
<dbReference type="SMART" id="SM00091">
    <property type="entry name" value="PAS"/>
    <property type="match status" value="2"/>
</dbReference>
<dbReference type="eggNOG" id="COG2200">
    <property type="taxonomic scope" value="Bacteria"/>
</dbReference>
<dbReference type="Pfam" id="PF00563">
    <property type="entry name" value="EAL"/>
    <property type="match status" value="1"/>
</dbReference>
<feature type="domain" description="PAS" evidence="1">
    <location>
        <begin position="386"/>
        <end position="432"/>
    </location>
</feature>